<dbReference type="Pfam" id="PF01311">
    <property type="entry name" value="Bac_export_1"/>
    <property type="match status" value="1"/>
</dbReference>
<evidence type="ECO:0000256" key="11">
    <source>
        <dbReference type="ARBA" id="ARBA00023143"/>
    </source>
</evidence>
<evidence type="ECO:0000256" key="2">
    <source>
        <dbReference type="ARBA" id="ARBA00009772"/>
    </source>
</evidence>
<feature type="transmembrane region" description="Helical" evidence="14">
    <location>
        <begin position="175"/>
        <end position="197"/>
    </location>
</feature>
<dbReference type="NCBIfam" id="TIGR00328">
    <property type="entry name" value="flhB"/>
    <property type="match status" value="1"/>
</dbReference>
<evidence type="ECO:0000256" key="3">
    <source>
        <dbReference type="ARBA" id="ARBA00010690"/>
    </source>
</evidence>
<keyword evidence="6 14" id="KW-0812">Transmembrane</keyword>
<keyword evidence="5 14" id="KW-1003">Cell membrane</keyword>
<dbReference type="GO" id="GO:0044780">
    <property type="term" value="P:bacterial-type flagellum assembly"/>
    <property type="evidence" value="ECO:0007669"/>
    <property type="project" value="UniProtKB-UniRule"/>
</dbReference>
<keyword evidence="12" id="KW-1006">Bacterial flagellum protein export</keyword>
<feature type="transmembrane region" description="Helical" evidence="14">
    <location>
        <begin position="40"/>
        <end position="60"/>
    </location>
</feature>
<dbReference type="FunFam" id="3.40.1690.10:FF:000001">
    <property type="entry name" value="Flagellar biosynthetic protein FlhB"/>
    <property type="match status" value="1"/>
</dbReference>
<dbReference type="GO" id="GO:0009425">
    <property type="term" value="C:bacterial-type flagellum basal body"/>
    <property type="evidence" value="ECO:0007669"/>
    <property type="project" value="UniProtKB-SubCell"/>
</dbReference>
<feature type="transmembrane region" description="Helical" evidence="14">
    <location>
        <begin position="399"/>
        <end position="417"/>
    </location>
</feature>
<dbReference type="NCBIfam" id="TIGR01400">
    <property type="entry name" value="fliR"/>
    <property type="match status" value="1"/>
</dbReference>
<comment type="function">
    <text evidence="1 14">Role in flagellar biosynthesis.</text>
</comment>
<dbReference type="GO" id="GO:0005886">
    <property type="term" value="C:plasma membrane"/>
    <property type="evidence" value="ECO:0007669"/>
    <property type="project" value="UniProtKB-SubCell"/>
</dbReference>
<dbReference type="PANTHER" id="PTHR30531:SF12">
    <property type="entry name" value="FLAGELLAR BIOSYNTHETIC PROTEIN FLHB"/>
    <property type="match status" value="1"/>
</dbReference>
<evidence type="ECO:0000256" key="7">
    <source>
        <dbReference type="ARBA" id="ARBA00022795"/>
    </source>
</evidence>
<proteinExistence type="inferred from homology"/>
<evidence type="ECO:0000256" key="14">
    <source>
        <dbReference type="RuleBase" id="RU362071"/>
    </source>
</evidence>
<evidence type="ECO:0000256" key="12">
    <source>
        <dbReference type="ARBA" id="ARBA00023225"/>
    </source>
</evidence>
<keyword evidence="4" id="KW-0813">Transport</keyword>
<evidence type="ECO:0000256" key="9">
    <source>
        <dbReference type="ARBA" id="ARBA00022989"/>
    </source>
</evidence>
<evidence type="ECO:0000256" key="10">
    <source>
        <dbReference type="ARBA" id="ARBA00023136"/>
    </source>
</evidence>
<feature type="transmembrane region" description="Helical" evidence="14">
    <location>
        <begin position="218"/>
        <end position="243"/>
    </location>
</feature>
<accession>A0A6V8SJZ1</accession>
<keyword evidence="9 14" id="KW-1133">Transmembrane helix</keyword>
<dbReference type="Gene3D" id="3.40.1690.10">
    <property type="entry name" value="secretion proteins EscU"/>
    <property type="match status" value="1"/>
</dbReference>
<dbReference type="Gene3D" id="6.10.250.2080">
    <property type="match status" value="1"/>
</dbReference>
<feature type="transmembrane region" description="Helical" evidence="14">
    <location>
        <begin position="66"/>
        <end position="91"/>
    </location>
</feature>
<dbReference type="NCBIfam" id="NF009411">
    <property type="entry name" value="PRK12772.1"/>
    <property type="match status" value="1"/>
</dbReference>
<evidence type="ECO:0000256" key="8">
    <source>
        <dbReference type="ARBA" id="ARBA00022927"/>
    </source>
</evidence>
<evidence type="ECO:0000256" key="5">
    <source>
        <dbReference type="ARBA" id="ARBA00022475"/>
    </source>
</evidence>
<keyword evidence="7" id="KW-1005">Bacterial flagellum biogenesis</keyword>
<evidence type="ECO:0000313" key="15">
    <source>
        <dbReference type="EMBL" id="GFP77081.1"/>
    </source>
</evidence>
<dbReference type="GO" id="GO:0006605">
    <property type="term" value="P:protein targeting"/>
    <property type="evidence" value="ECO:0007669"/>
    <property type="project" value="UniProtKB-UniRule"/>
</dbReference>
<dbReference type="SUPFAM" id="SSF160544">
    <property type="entry name" value="EscU C-terminal domain-like"/>
    <property type="match status" value="1"/>
</dbReference>
<evidence type="ECO:0000256" key="6">
    <source>
        <dbReference type="ARBA" id="ARBA00022692"/>
    </source>
</evidence>
<protein>
    <recommendedName>
        <fullName evidence="13 14">Flagellar biosynthetic protein FliR</fullName>
    </recommendedName>
</protein>
<dbReference type="PRINTS" id="PR00950">
    <property type="entry name" value="TYPE3IMSPROT"/>
</dbReference>
<dbReference type="InterPro" id="IPR006136">
    <property type="entry name" value="FlhB"/>
</dbReference>
<dbReference type="InterPro" id="IPR002010">
    <property type="entry name" value="T3SS_IM_R"/>
</dbReference>
<keyword evidence="10 14" id="KW-0472">Membrane</keyword>
<dbReference type="InterPro" id="IPR006303">
    <property type="entry name" value="FliR"/>
</dbReference>
<comment type="caution">
    <text evidence="15">The sequence shown here is derived from an EMBL/GenBank/DDBJ whole genome shotgun (WGS) entry which is preliminary data.</text>
</comment>
<evidence type="ECO:0000256" key="4">
    <source>
        <dbReference type="ARBA" id="ARBA00022448"/>
    </source>
</evidence>
<reference evidence="15 16" key="1">
    <citation type="submission" date="2020-07" db="EMBL/GenBank/DDBJ databases">
        <title>A new beta-1,3-glucan-decomposing anaerobic bacterium isolated from anoxic soil subjected to biological soil disinfestation.</title>
        <authorList>
            <person name="Ueki A."/>
            <person name="Tonouchi A."/>
        </authorList>
    </citation>
    <scope>NUCLEOTIDE SEQUENCE [LARGE SCALE GENOMIC DNA]</scope>
    <source>
        <strain evidence="15 16">TW1</strain>
    </source>
</reference>
<dbReference type="GO" id="GO:0009306">
    <property type="term" value="P:protein secretion"/>
    <property type="evidence" value="ECO:0007669"/>
    <property type="project" value="InterPro"/>
</dbReference>
<keyword evidence="8" id="KW-0653">Protein transport</keyword>
<dbReference type="Proteomes" id="UP000580568">
    <property type="component" value="Unassembled WGS sequence"/>
</dbReference>
<feature type="transmembrane region" description="Helical" evidence="14">
    <location>
        <begin position="289"/>
        <end position="309"/>
    </location>
</feature>
<organism evidence="15 16">
    <name type="scientific">Clostridium fungisolvens</name>
    <dbReference type="NCBI Taxonomy" id="1604897"/>
    <lineage>
        <taxon>Bacteria</taxon>
        <taxon>Bacillati</taxon>
        <taxon>Bacillota</taxon>
        <taxon>Clostridia</taxon>
        <taxon>Eubacteriales</taxon>
        <taxon>Clostridiaceae</taxon>
        <taxon>Clostridium</taxon>
    </lineage>
</organism>
<dbReference type="PANTHER" id="PTHR30531">
    <property type="entry name" value="FLAGELLAR BIOSYNTHETIC PROTEIN FLHB"/>
    <property type="match status" value="1"/>
</dbReference>
<feature type="transmembrane region" description="Helical" evidence="14">
    <location>
        <begin position="6"/>
        <end position="28"/>
    </location>
</feature>
<dbReference type="Pfam" id="PF01312">
    <property type="entry name" value="Bac_export_2"/>
    <property type="match status" value="1"/>
</dbReference>
<feature type="transmembrane region" description="Helical" evidence="14">
    <location>
        <begin position="445"/>
        <end position="467"/>
    </location>
</feature>
<name>A0A6V8SJZ1_9CLOT</name>
<keyword evidence="16" id="KW-1185">Reference proteome</keyword>
<dbReference type="InterPro" id="IPR006135">
    <property type="entry name" value="T3SS_substrate_exporter"/>
</dbReference>
<keyword evidence="11 14" id="KW-0975">Bacterial flagellum</keyword>
<evidence type="ECO:0000256" key="13">
    <source>
        <dbReference type="NCBIfam" id="TIGR01400"/>
    </source>
</evidence>
<evidence type="ECO:0000256" key="1">
    <source>
        <dbReference type="ARBA" id="ARBA00002578"/>
    </source>
</evidence>
<feature type="transmembrane region" description="Helical" evidence="14">
    <location>
        <begin position="124"/>
        <end position="143"/>
    </location>
</feature>
<sequence length="609" mass="68565">MIDTAYFLAIFFIFLRLVTFFTVIPNFFPSGTPAAFKISLNLILSMILVGTIDISVIQNIQSNYTIIIYAFNEVMTGITLGFVTSIIFYVIEMAGSLMDQQIGLGMISMFDPNTKSNSSLLSRLLYWVAILIFFIVDGHHMLIKELSSSYKIVGIGKSIIFQESIMTILNSFTQYFIIGLKIAIPIVLIIIITDLTMGLISRTVPQLNIMILGMPIKMLVGVASFLIALPMIIKAMIAAFSYLPDVYQNIYKALPLVFIFAAEDKTEEATPKKKSEARKKGQIPRSKDVNLAMTLVACTLVIAALGGYIGGDLKYNLIYFLSNNFHQEINISYLNGLSLMVIYRIMKDLIPIVVPIMVIGILSSIAQSGFLFTAEPLKPSLGKLNPLNGLKNMFSKKNFVDLGKNFIVVCILAYIGYDFVKSNYMEIINIGNFYLPSLGAEFKRLLLNIFMKITLVLVVIAALDYFMQRRMFNKEMRMSKQEVKEEFKQMEGDPQIKSKIKQRQREMATRRMMQAVPDATVVITNPTHLAIAIKYQEGNMEAPKVIAKGADNIALRIKEIAKENDIPILENKPLARLIYEQVDVDREIPADMYQAVAEILAIVFKMKKK</sequence>
<evidence type="ECO:0000313" key="16">
    <source>
        <dbReference type="Proteomes" id="UP000580568"/>
    </source>
</evidence>
<comment type="subcellular location">
    <subcellularLocation>
        <location evidence="14">Cell membrane</location>
        <topology evidence="14">Multi-pass membrane protein</topology>
    </subcellularLocation>
    <subcellularLocation>
        <location evidence="14">Bacterial flagellum basal body</location>
    </subcellularLocation>
</comment>
<dbReference type="AlphaFoldDB" id="A0A6V8SJZ1"/>
<feature type="transmembrane region" description="Helical" evidence="14">
    <location>
        <begin position="352"/>
        <end position="374"/>
    </location>
</feature>
<comment type="similarity">
    <text evidence="2 14">Belongs to the FliR/MopE/SpaR family.</text>
</comment>
<comment type="similarity">
    <text evidence="3">Belongs to the type III secretion exporter family.</text>
</comment>
<dbReference type="InterPro" id="IPR029025">
    <property type="entry name" value="T3SS_substrate_exporter_C"/>
</dbReference>
<dbReference type="EMBL" id="BLZR01000001">
    <property type="protein sequence ID" value="GFP77081.1"/>
    <property type="molecule type" value="Genomic_DNA"/>
</dbReference>
<dbReference type="RefSeq" id="WP_183278470.1">
    <property type="nucleotide sequence ID" value="NZ_BLZR01000001.1"/>
</dbReference>
<gene>
    <name evidence="15" type="ORF">bsdtw1_03195</name>
</gene>